<feature type="compositionally biased region" description="Low complexity" evidence="5">
    <location>
        <begin position="455"/>
        <end position="471"/>
    </location>
</feature>
<feature type="compositionally biased region" description="Low complexity" evidence="5">
    <location>
        <begin position="350"/>
        <end position="370"/>
    </location>
</feature>
<evidence type="ECO:0000256" key="4">
    <source>
        <dbReference type="ARBA" id="ARBA00040604"/>
    </source>
</evidence>
<evidence type="ECO:0000313" key="7">
    <source>
        <dbReference type="EMBL" id="KPA83710.1"/>
    </source>
</evidence>
<evidence type="ECO:0000256" key="5">
    <source>
        <dbReference type="SAM" id="MobiDB-lite"/>
    </source>
</evidence>
<feature type="region of interest" description="Disordered" evidence="5">
    <location>
        <begin position="455"/>
        <end position="485"/>
    </location>
</feature>
<feature type="region of interest" description="Disordered" evidence="5">
    <location>
        <begin position="327"/>
        <end position="409"/>
    </location>
</feature>
<dbReference type="InterPro" id="IPR006571">
    <property type="entry name" value="TLDc_dom"/>
</dbReference>
<feature type="compositionally biased region" description="Basic and acidic residues" evidence="5">
    <location>
        <begin position="327"/>
        <end position="337"/>
    </location>
</feature>
<dbReference type="RefSeq" id="XP_015662149.1">
    <property type="nucleotide sequence ID" value="XM_015798671.1"/>
</dbReference>
<name>A0A0M9G6R5_LEPPY</name>
<feature type="compositionally biased region" description="Low complexity" evidence="5">
    <location>
        <begin position="564"/>
        <end position="578"/>
    </location>
</feature>
<comment type="similarity">
    <text evidence="2">Belongs to the OXR1 family.</text>
</comment>
<dbReference type="Proteomes" id="UP000037923">
    <property type="component" value="Unassembled WGS sequence"/>
</dbReference>
<keyword evidence="3" id="KW-0496">Mitochondrion</keyword>
<keyword evidence="8" id="KW-1185">Reference proteome</keyword>
<dbReference type="EMBL" id="LGTL01000003">
    <property type="protein sequence ID" value="KPA83709.1"/>
    <property type="molecule type" value="Genomic_DNA"/>
</dbReference>
<evidence type="ECO:0000313" key="8">
    <source>
        <dbReference type="Proteomes" id="UP000037923"/>
    </source>
</evidence>
<gene>
    <name evidence="7" type="ORF">ABB37_01961</name>
</gene>
<evidence type="ECO:0000259" key="6">
    <source>
        <dbReference type="SMART" id="SM00584"/>
    </source>
</evidence>
<comment type="caution">
    <text evidence="7">The sequence shown here is derived from an EMBL/GenBank/DDBJ whole genome shotgun (WGS) entry which is preliminary data.</text>
</comment>
<feature type="region of interest" description="Disordered" evidence="5">
    <location>
        <begin position="1"/>
        <end position="21"/>
    </location>
</feature>
<evidence type="ECO:0000256" key="2">
    <source>
        <dbReference type="ARBA" id="ARBA00009540"/>
    </source>
</evidence>
<dbReference type="AlphaFoldDB" id="A0A0M9G6R5"/>
<dbReference type="Pfam" id="PF07534">
    <property type="entry name" value="TLD"/>
    <property type="match status" value="1"/>
</dbReference>
<dbReference type="EMBL" id="LGTL01000003">
    <property type="protein sequence ID" value="KPA83710.1"/>
    <property type="molecule type" value="Genomic_DNA"/>
</dbReference>
<dbReference type="OrthoDB" id="26679at2759"/>
<dbReference type="RefSeq" id="XP_015662148.1">
    <property type="nucleotide sequence ID" value="XM_015798670.1"/>
</dbReference>
<protein>
    <recommendedName>
        <fullName evidence="4">Oxidation resistance protein 1</fullName>
    </recommendedName>
</protein>
<reference evidence="7 8" key="1">
    <citation type="submission" date="2015-07" db="EMBL/GenBank/DDBJ databases">
        <title>High-quality genome of monoxenous trypanosomatid Leptomonas pyrrhocoris.</title>
        <authorList>
            <person name="Flegontov P."/>
            <person name="Butenko A."/>
            <person name="Firsov S."/>
            <person name="Vlcek C."/>
            <person name="Logacheva M.D."/>
            <person name="Field M."/>
            <person name="Filatov D."/>
            <person name="Flegontova O."/>
            <person name="Gerasimov E."/>
            <person name="Jackson A.P."/>
            <person name="Kelly S."/>
            <person name="Opperdoes F."/>
            <person name="O'Reilly A."/>
            <person name="Votypka J."/>
            <person name="Yurchenko V."/>
            <person name="Lukes J."/>
        </authorList>
    </citation>
    <scope>NUCLEOTIDE SEQUENCE [LARGE SCALE GENOMIC DNA]</scope>
    <source>
        <strain evidence="7">H10</strain>
    </source>
</reference>
<feature type="domain" description="TLDc" evidence="6">
    <location>
        <begin position="143"/>
        <end position="558"/>
    </location>
</feature>
<dbReference type="SMART" id="SM00584">
    <property type="entry name" value="TLDc"/>
    <property type="match status" value="1"/>
</dbReference>
<comment type="subcellular location">
    <subcellularLocation>
        <location evidence="1">Mitochondrion</location>
    </subcellularLocation>
</comment>
<proteinExistence type="inferred from homology"/>
<dbReference type="OMA" id="RCELHEV"/>
<evidence type="ECO:0000256" key="1">
    <source>
        <dbReference type="ARBA" id="ARBA00004173"/>
    </source>
</evidence>
<dbReference type="PANTHER" id="PTHR23354:SF62">
    <property type="entry name" value="MUSTARD, ISOFORM V"/>
    <property type="match status" value="1"/>
</dbReference>
<feature type="compositionally biased region" description="Polar residues" evidence="5">
    <location>
        <begin position="579"/>
        <end position="589"/>
    </location>
</feature>
<feature type="region of interest" description="Disordered" evidence="5">
    <location>
        <begin position="564"/>
        <end position="589"/>
    </location>
</feature>
<accession>A0A0M9G6R5</accession>
<dbReference type="GO" id="GO:0005739">
    <property type="term" value="C:mitochondrion"/>
    <property type="evidence" value="ECO:0007669"/>
    <property type="project" value="UniProtKB-SubCell"/>
</dbReference>
<dbReference type="GeneID" id="26902256"/>
<organism evidence="7 8">
    <name type="scientific">Leptomonas pyrrhocoris</name>
    <name type="common">Firebug parasite</name>
    <dbReference type="NCBI Taxonomy" id="157538"/>
    <lineage>
        <taxon>Eukaryota</taxon>
        <taxon>Discoba</taxon>
        <taxon>Euglenozoa</taxon>
        <taxon>Kinetoplastea</taxon>
        <taxon>Metakinetoplastina</taxon>
        <taxon>Trypanosomatida</taxon>
        <taxon>Trypanosomatidae</taxon>
        <taxon>Leishmaniinae</taxon>
        <taxon>Leptomonas</taxon>
    </lineage>
</organism>
<dbReference type="VEuPathDB" id="TriTrypDB:LpyrH10_03_1120"/>
<dbReference type="PANTHER" id="PTHR23354">
    <property type="entry name" value="NUCLEOLAR PROTEIN 7/ESTROGEN RECEPTOR COACTIVATOR-RELATED"/>
    <property type="match status" value="1"/>
</dbReference>
<evidence type="ECO:0000256" key="3">
    <source>
        <dbReference type="ARBA" id="ARBA00023128"/>
    </source>
</evidence>
<sequence>MDTSGGALPPSPSSRGSQKAVLSHYITPPGTARRIVPTFPPPGCHFYDSYLNCFQYRPEVRGKLLDAARRHTASRHSALYADDHPPPHALPGTASDTGAALPCNLDDPSLRADPRSRLQCTACRCGLKAVQLFATSQDLPQPPLPLSKCELHEVLLSLPPRWQNYPWRLCFDTARDGFSLSTLYRCMEAVEEQQRRAKTVAFGLLFVYQRDDAPMDPSVSAGSSICNSPAASGNSKSFQQVHRARSLRYGALRGTLPYGVIGCFTPVVPSLAHHAANIYFGSEESYVFRLDQLGLSPDCGVWMQRDFAIWAEQQATAAAAASKAKEAAGEGVRDRQGTKNAAAGGAPARSLSRSGVSPSSNENSSLNSPPLGALRSVPGLARLSDGAEQTHVPVPRHTHMTVERVDDDASAEAVNGKFRAEKAAASPSLADASAGATAAKKSSSLPTLTAAATVTGASATPPSSSKPTSPSQAGGKAVVHRSLHSSSVRGVVPRAPLLTKYGWSGRLDNRKFVVCNPRFLALGAGKSGAALFVDEALQFGTSSNYCETFDAPCLFGPRPVNSPSASSLSSPSMAQPSATQRPPQYSTSTCPKAAQLAETFPGPPGSLSHREFAIRRVVWFSITEDRRTFRLMNGAGAASVVATTTMATDGSAGDAVAGADNHLCRCGRVGRTAEPEVADGGHVSSSGELNYLHTCDLLPFTEQPY</sequence>